<protein>
    <submittedName>
        <fullName evidence="2">Uncharacterized protein</fullName>
    </submittedName>
</protein>
<feature type="compositionally biased region" description="Basic and acidic residues" evidence="1">
    <location>
        <begin position="65"/>
        <end position="89"/>
    </location>
</feature>
<feature type="region of interest" description="Disordered" evidence="1">
    <location>
        <begin position="126"/>
        <end position="229"/>
    </location>
</feature>
<dbReference type="Proteomes" id="UP001359559">
    <property type="component" value="Unassembled WGS sequence"/>
</dbReference>
<feature type="compositionally biased region" description="Basic and acidic residues" evidence="1">
    <location>
        <begin position="1"/>
        <end position="10"/>
    </location>
</feature>
<comment type="caution">
    <text evidence="2">The sequence shown here is derived from an EMBL/GenBank/DDBJ whole genome shotgun (WGS) entry which is preliminary data.</text>
</comment>
<reference evidence="2 3" key="1">
    <citation type="submission" date="2024-01" db="EMBL/GenBank/DDBJ databases">
        <title>The genomes of 5 underutilized Papilionoideae crops provide insights into root nodulation and disease resistance.</title>
        <authorList>
            <person name="Yuan L."/>
        </authorList>
    </citation>
    <scope>NUCLEOTIDE SEQUENCE [LARGE SCALE GENOMIC DNA]</scope>
    <source>
        <strain evidence="2">LY-2023</strain>
        <tissue evidence="2">Leaf</tissue>
    </source>
</reference>
<name>A0AAN9J9V5_CLITE</name>
<feature type="compositionally biased region" description="Basic and acidic residues" evidence="1">
    <location>
        <begin position="204"/>
        <end position="229"/>
    </location>
</feature>
<organism evidence="2 3">
    <name type="scientific">Clitoria ternatea</name>
    <name type="common">Butterfly pea</name>
    <dbReference type="NCBI Taxonomy" id="43366"/>
    <lineage>
        <taxon>Eukaryota</taxon>
        <taxon>Viridiplantae</taxon>
        <taxon>Streptophyta</taxon>
        <taxon>Embryophyta</taxon>
        <taxon>Tracheophyta</taxon>
        <taxon>Spermatophyta</taxon>
        <taxon>Magnoliopsida</taxon>
        <taxon>eudicotyledons</taxon>
        <taxon>Gunneridae</taxon>
        <taxon>Pentapetalae</taxon>
        <taxon>rosids</taxon>
        <taxon>fabids</taxon>
        <taxon>Fabales</taxon>
        <taxon>Fabaceae</taxon>
        <taxon>Papilionoideae</taxon>
        <taxon>50 kb inversion clade</taxon>
        <taxon>NPAAA clade</taxon>
        <taxon>indigoferoid/millettioid clade</taxon>
        <taxon>Phaseoleae</taxon>
        <taxon>Clitoria</taxon>
    </lineage>
</organism>
<accession>A0AAN9J9V5</accession>
<sequence length="229" mass="26919">MHTEAKKDIIKMQVEPNEAVAEDVAEDRVDKEITRETTWKEETQDPKNQECFKEEMTKGGYEASTVEREFPMRIADSHAKTRERSKDKEIEEAEEVAFKRKSKETEVLEFATKQKLQEPERGIIIQTLQEVPEEDKPEKPLEMRTPEREFQSTKALITHPKVVKEEFQENEQKQKTKLQPQKIQSKEAHEIEAVNQDTIKPKKRKEEGEESTRIGKSYHGRENSKEKRV</sequence>
<feature type="compositionally biased region" description="Basic and acidic residues" evidence="1">
    <location>
        <begin position="26"/>
        <end position="57"/>
    </location>
</feature>
<dbReference type="AlphaFoldDB" id="A0AAN9J9V5"/>
<proteinExistence type="predicted"/>
<feature type="compositionally biased region" description="Basic and acidic residues" evidence="1">
    <location>
        <begin position="162"/>
        <end position="174"/>
    </location>
</feature>
<gene>
    <name evidence="2" type="ORF">RJT34_17730</name>
</gene>
<evidence type="ECO:0000313" key="2">
    <source>
        <dbReference type="EMBL" id="KAK7294833.1"/>
    </source>
</evidence>
<dbReference type="EMBL" id="JAYKXN010000004">
    <property type="protein sequence ID" value="KAK7294833.1"/>
    <property type="molecule type" value="Genomic_DNA"/>
</dbReference>
<keyword evidence="3" id="KW-1185">Reference proteome</keyword>
<evidence type="ECO:0000313" key="3">
    <source>
        <dbReference type="Proteomes" id="UP001359559"/>
    </source>
</evidence>
<evidence type="ECO:0000256" key="1">
    <source>
        <dbReference type="SAM" id="MobiDB-lite"/>
    </source>
</evidence>
<feature type="region of interest" description="Disordered" evidence="1">
    <location>
        <begin position="1"/>
        <end position="89"/>
    </location>
</feature>
<feature type="compositionally biased region" description="Basic and acidic residues" evidence="1">
    <location>
        <begin position="134"/>
        <end position="151"/>
    </location>
</feature>